<evidence type="ECO:0000313" key="1">
    <source>
        <dbReference type="EMBL" id="TCJ19537.1"/>
    </source>
</evidence>
<sequence>MADEQNDIFGKIDAMLGKRAGFGGVARLDEEFPLLTEVVDETPEEPAPDTVLPVPDAMSLPGDTMPQVAAPEMTAGQLSEVDIDRLAAALEARLSELFIRQQLRIEALVRRVVQEELDRRGGPR</sequence>
<accession>A0A4R1BQH4</accession>
<proteinExistence type="predicted"/>
<dbReference type="Proteomes" id="UP000295443">
    <property type="component" value="Unassembled WGS sequence"/>
</dbReference>
<comment type="caution">
    <text evidence="1">The sequence shown here is derived from an EMBL/GenBank/DDBJ whole genome shotgun (WGS) entry which is preliminary data.</text>
</comment>
<dbReference type="EMBL" id="SJZB01000007">
    <property type="protein sequence ID" value="TCJ19537.1"/>
    <property type="molecule type" value="Genomic_DNA"/>
</dbReference>
<keyword evidence="2" id="KW-1185">Reference proteome</keyword>
<protein>
    <submittedName>
        <fullName evidence="1">Uncharacterized protein</fullName>
    </submittedName>
</protein>
<reference evidence="1 2" key="1">
    <citation type="submission" date="2019-03" db="EMBL/GenBank/DDBJ databases">
        <title>Genome sequence of Thiobacillaceae bacterium LSR1, a sulfur-oxidizing bacterium isolated from freshwater sediment.</title>
        <authorList>
            <person name="Li S."/>
        </authorList>
    </citation>
    <scope>NUCLEOTIDE SEQUENCE [LARGE SCALE GENOMIC DNA]</scope>
    <source>
        <strain evidence="1 2">LSR1</strain>
    </source>
</reference>
<name>A0A4R1BQH4_9PROT</name>
<organism evidence="1 2">
    <name type="scientific">Parasulfuritortus cantonensis</name>
    <dbReference type="NCBI Taxonomy" id="2528202"/>
    <lineage>
        <taxon>Bacteria</taxon>
        <taxon>Pseudomonadati</taxon>
        <taxon>Pseudomonadota</taxon>
        <taxon>Betaproteobacteria</taxon>
        <taxon>Nitrosomonadales</taxon>
        <taxon>Thiobacillaceae</taxon>
        <taxon>Parasulfuritortus</taxon>
    </lineage>
</organism>
<dbReference type="RefSeq" id="WP_131444533.1">
    <property type="nucleotide sequence ID" value="NZ_SJZB01000007.1"/>
</dbReference>
<gene>
    <name evidence="1" type="ORF">EZJ19_01480</name>
</gene>
<evidence type="ECO:0000313" key="2">
    <source>
        <dbReference type="Proteomes" id="UP000295443"/>
    </source>
</evidence>
<dbReference type="AlphaFoldDB" id="A0A4R1BQH4"/>